<dbReference type="EMBL" id="AP028912">
    <property type="protein sequence ID" value="BES93852.1"/>
    <property type="molecule type" value="Genomic_DNA"/>
</dbReference>
<feature type="compositionally biased region" description="Basic and acidic residues" evidence="1">
    <location>
        <begin position="1"/>
        <end position="20"/>
    </location>
</feature>
<sequence>MEGRAGRERNGNRTMYRGEGDATTGSDRPGVGGPPGVGTVVLHRGRVHSPPGGRPSFLRPPPPHDNPLPDKDSGGGSPSYDPPPIVLHLSNDLMKIVIFKNDIITIVR</sequence>
<evidence type="ECO:0000313" key="2">
    <source>
        <dbReference type="EMBL" id="BES93852.1"/>
    </source>
</evidence>
<accession>A0ABN7ANP7</accession>
<reference evidence="2 3" key="1">
    <citation type="submission" date="2023-09" db="EMBL/GenBank/DDBJ databases">
        <title>Nesidiocoris tenuis whole genome shotgun sequence.</title>
        <authorList>
            <person name="Shibata T."/>
            <person name="Shimoda M."/>
            <person name="Kobayashi T."/>
            <person name="Uehara T."/>
        </authorList>
    </citation>
    <scope>NUCLEOTIDE SEQUENCE [LARGE SCALE GENOMIC DNA]</scope>
    <source>
        <strain evidence="2 3">Japan</strain>
    </source>
</reference>
<name>A0ABN7ANP7_9HEMI</name>
<evidence type="ECO:0000313" key="3">
    <source>
        <dbReference type="Proteomes" id="UP001307889"/>
    </source>
</evidence>
<gene>
    <name evidence="2" type="ORF">NTJ_06662</name>
</gene>
<proteinExistence type="predicted"/>
<evidence type="ECO:0000256" key="1">
    <source>
        <dbReference type="SAM" id="MobiDB-lite"/>
    </source>
</evidence>
<feature type="region of interest" description="Disordered" evidence="1">
    <location>
        <begin position="1"/>
        <end position="84"/>
    </location>
</feature>
<protein>
    <submittedName>
        <fullName evidence="2">Uncharacterized protein</fullName>
    </submittedName>
</protein>
<keyword evidence="3" id="KW-1185">Reference proteome</keyword>
<organism evidence="2 3">
    <name type="scientific">Nesidiocoris tenuis</name>
    <dbReference type="NCBI Taxonomy" id="355587"/>
    <lineage>
        <taxon>Eukaryota</taxon>
        <taxon>Metazoa</taxon>
        <taxon>Ecdysozoa</taxon>
        <taxon>Arthropoda</taxon>
        <taxon>Hexapoda</taxon>
        <taxon>Insecta</taxon>
        <taxon>Pterygota</taxon>
        <taxon>Neoptera</taxon>
        <taxon>Paraneoptera</taxon>
        <taxon>Hemiptera</taxon>
        <taxon>Heteroptera</taxon>
        <taxon>Panheteroptera</taxon>
        <taxon>Cimicomorpha</taxon>
        <taxon>Miridae</taxon>
        <taxon>Dicyphina</taxon>
        <taxon>Nesidiocoris</taxon>
    </lineage>
</organism>
<dbReference type="Proteomes" id="UP001307889">
    <property type="component" value="Chromosome 4"/>
</dbReference>